<organism evidence="5 6">
    <name type="scientific">Saccharomonospora xinjiangensis XJ-54</name>
    <dbReference type="NCBI Taxonomy" id="882086"/>
    <lineage>
        <taxon>Bacteria</taxon>
        <taxon>Bacillati</taxon>
        <taxon>Actinomycetota</taxon>
        <taxon>Actinomycetes</taxon>
        <taxon>Pseudonocardiales</taxon>
        <taxon>Pseudonocardiaceae</taxon>
        <taxon>Saccharomonospora</taxon>
    </lineage>
</organism>
<evidence type="ECO:0000256" key="3">
    <source>
        <dbReference type="ARBA" id="ARBA00048132"/>
    </source>
</evidence>
<dbReference type="SUPFAM" id="SSF51905">
    <property type="entry name" value="FAD/NAD(P)-binding domain"/>
    <property type="match status" value="1"/>
</dbReference>
<proteinExistence type="predicted"/>
<comment type="catalytic activity">
    <reaction evidence="3">
        <text>[thioredoxin]-dithiol + NADP(+) = [thioredoxin]-disulfide + NADPH + H(+)</text>
        <dbReference type="Rhea" id="RHEA:20345"/>
        <dbReference type="Rhea" id="RHEA-COMP:10698"/>
        <dbReference type="Rhea" id="RHEA-COMP:10700"/>
        <dbReference type="ChEBI" id="CHEBI:15378"/>
        <dbReference type="ChEBI" id="CHEBI:29950"/>
        <dbReference type="ChEBI" id="CHEBI:50058"/>
        <dbReference type="ChEBI" id="CHEBI:57783"/>
        <dbReference type="ChEBI" id="CHEBI:58349"/>
        <dbReference type="EC" id="1.8.1.9"/>
    </reaction>
</comment>
<reference evidence="5 6" key="1">
    <citation type="submission" date="2012-01" db="EMBL/GenBank/DDBJ databases">
        <title>Improved High-Quality Draft sequence of Saccharomonospora xinjiangensis XJ-54.</title>
        <authorList>
            <consortium name="US DOE Joint Genome Institute"/>
            <person name="Lucas S."/>
            <person name="Han J."/>
            <person name="Lapidus A."/>
            <person name="Cheng J.-F."/>
            <person name="Goodwin L."/>
            <person name="Pitluck S."/>
            <person name="Peters L."/>
            <person name="Mikhailova N."/>
            <person name="Teshima H."/>
            <person name="Detter J.C."/>
            <person name="Han C."/>
            <person name="Tapia R."/>
            <person name="Land M."/>
            <person name="Hauser L."/>
            <person name="Kyrpides N."/>
            <person name="Ivanova N."/>
            <person name="Pagani I."/>
            <person name="Brambilla E.-M."/>
            <person name="Klenk H.-P."/>
            <person name="Woyke T."/>
        </authorList>
    </citation>
    <scope>NUCLEOTIDE SEQUENCE [LARGE SCALE GENOMIC DNA]</scope>
    <source>
        <strain evidence="5 6">XJ-54</strain>
    </source>
</reference>
<dbReference type="STRING" id="882086.SacxiDRAFT_3354"/>
<evidence type="ECO:0000256" key="2">
    <source>
        <dbReference type="ARBA" id="ARBA00023002"/>
    </source>
</evidence>
<dbReference type="eggNOG" id="COG0492">
    <property type="taxonomic scope" value="Bacteria"/>
</dbReference>
<dbReference type="InterPro" id="IPR036188">
    <property type="entry name" value="FAD/NAD-bd_sf"/>
</dbReference>
<dbReference type="InterPro" id="IPR050097">
    <property type="entry name" value="Ferredoxin-NADP_redctase_2"/>
</dbReference>
<feature type="domain" description="FAD/NAD(P)-binding" evidence="4">
    <location>
        <begin position="7"/>
        <end position="288"/>
    </location>
</feature>
<dbReference type="EMBL" id="JH636049">
    <property type="protein sequence ID" value="EID55556.1"/>
    <property type="molecule type" value="Genomic_DNA"/>
</dbReference>
<sequence>MVDNHRDVVIIGAGAAGLSAGLVLARAQADVVVVDEGKPRNAPAAHMHGFLSRDGVAPSEFLAKGREELARYGGDLIGARVVEATRADSGFTVVLDTGAIIHARAVLVATGLTDELPEIEGVRERWGSEVHHCPHCHGHEVRGRGLVVIGGEVLAGTLHQAALLRRFSNRVTLCPHRTDVSEDDRARLRAFGVRIVDGIVTRLVGDDSGGGRLIGVELADGSVRECDAVFVAPRPCPNDAVLRALGCASDDVTGWVAADATGATSVPGVWAAGNVINPRAQVITAAGQASATAIAITAWLLDGDVTAAAVRAETSGQERR</sequence>
<dbReference type="PANTHER" id="PTHR48105">
    <property type="entry name" value="THIOREDOXIN REDUCTASE 1-RELATED-RELATED"/>
    <property type="match status" value="1"/>
</dbReference>
<dbReference type="PRINTS" id="PR00368">
    <property type="entry name" value="FADPNR"/>
</dbReference>
<evidence type="ECO:0000313" key="6">
    <source>
        <dbReference type="Proteomes" id="UP000004691"/>
    </source>
</evidence>
<name>I0V603_9PSEU</name>
<gene>
    <name evidence="5" type="ORF">SacxiDRAFT_3354</name>
</gene>
<evidence type="ECO:0000313" key="5">
    <source>
        <dbReference type="EMBL" id="EID55556.1"/>
    </source>
</evidence>
<protein>
    <submittedName>
        <fullName evidence="5">Thioredoxin reductase</fullName>
    </submittedName>
</protein>
<dbReference type="GO" id="GO:0004791">
    <property type="term" value="F:thioredoxin-disulfide reductase (NADPH) activity"/>
    <property type="evidence" value="ECO:0007669"/>
    <property type="project" value="UniProtKB-EC"/>
</dbReference>
<dbReference type="InterPro" id="IPR023753">
    <property type="entry name" value="FAD/NAD-binding_dom"/>
</dbReference>
<accession>I0V603</accession>
<dbReference type="PRINTS" id="PR00469">
    <property type="entry name" value="PNDRDTASEII"/>
</dbReference>
<dbReference type="AlphaFoldDB" id="I0V603"/>
<keyword evidence="6" id="KW-1185">Reference proteome</keyword>
<dbReference type="HOGENOM" id="CLU_031864_5_0_11"/>
<keyword evidence="1" id="KW-0285">Flavoprotein</keyword>
<dbReference type="Gene3D" id="3.50.50.60">
    <property type="entry name" value="FAD/NAD(P)-binding domain"/>
    <property type="match status" value="2"/>
</dbReference>
<evidence type="ECO:0000259" key="4">
    <source>
        <dbReference type="Pfam" id="PF07992"/>
    </source>
</evidence>
<keyword evidence="2" id="KW-0560">Oxidoreductase</keyword>
<evidence type="ECO:0000256" key="1">
    <source>
        <dbReference type="ARBA" id="ARBA00022630"/>
    </source>
</evidence>
<dbReference type="Pfam" id="PF07992">
    <property type="entry name" value="Pyr_redox_2"/>
    <property type="match status" value="1"/>
</dbReference>
<dbReference type="Proteomes" id="UP000004691">
    <property type="component" value="Unassembled WGS sequence"/>
</dbReference>